<dbReference type="Proteomes" id="UP000006591">
    <property type="component" value="Chromosome 5"/>
</dbReference>
<reference evidence="2" key="1">
    <citation type="submission" date="2015-04" db="UniProtKB">
        <authorList>
            <consortium name="EnsemblPlants"/>
        </authorList>
    </citation>
    <scope>IDENTIFICATION</scope>
    <source>
        <strain evidence="2">SL10</strain>
    </source>
</reference>
<dbReference type="OMA" id="PDIRCDS"/>
<keyword evidence="3" id="KW-1185">Reference proteome</keyword>
<name>A0A0E0HEN7_ORYNI</name>
<evidence type="ECO:0000313" key="2">
    <source>
        <dbReference type="EnsemblPlants" id="ONIVA05G17730.1"/>
    </source>
</evidence>
<organism evidence="2">
    <name type="scientific">Oryza nivara</name>
    <name type="common">Indian wild rice</name>
    <name type="synonym">Oryza sativa f. spontanea</name>
    <dbReference type="NCBI Taxonomy" id="4536"/>
    <lineage>
        <taxon>Eukaryota</taxon>
        <taxon>Viridiplantae</taxon>
        <taxon>Streptophyta</taxon>
        <taxon>Embryophyta</taxon>
        <taxon>Tracheophyta</taxon>
        <taxon>Spermatophyta</taxon>
        <taxon>Magnoliopsida</taxon>
        <taxon>Liliopsida</taxon>
        <taxon>Poales</taxon>
        <taxon>Poaceae</taxon>
        <taxon>BOP clade</taxon>
        <taxon>Oryzoideae</taxon>
        <taxon>Oryzeae</taxon>
        <taxon>Oryzinae</taxon>
        <taxon>Oryza</taxon>
    </lineage>
</organism>
<reference evidence="2" key="2">
    <citation type="submission" date="2018-04" db="EMBL/GenBank/DDBJ databases">
        <title>OnivRS2 (Oryza nivara Reference Sequence Version 2).</title>
        <authorList>
            <person name="Zhang J."/>
            <person name="Kudrna D."/>
            <person name="Lee S."/>
            <person name="Talag J."/>
            <person name="Rajasekar S."/>
            <person name="Welchert J."/>
            <person name="Hsing Y.-I."/>
            <person name="Wing R.A."/>
        </authorList>
    </citation>
    <scope>NUCLEOTIDE SEQUENCE [LARGE SCALE GENOMIC DNA]</scope>
    <source>
        <strain evidence="2">SL10</strain>
    </source>
</reference>
<feature type="region of interest" description="Disordered" evidence="1">
    <location>
        <begin position="65"/>
        <end position="110"/>
    </location>
</feature>
<dbReference type="Gramene" id="ONIVA05G17730.1">
    <property type="protein sequence ID" value="ONIVA05G17730.1"/>
    <property type="gene ID" value="ONIVA05G17730"/>
</dbReference>
<evidence type="ECO:0000313" key="3">
    <source>
        <dbReference type="Proteomes" id="UP000006591"/>
    </source>
</evidence>
<dbReference type="HOGENOM" id="CLU_1301438_0_0_1"/>
<protein>
    <submittedName>
        <fullName evidence="2">Uncharacterized protein</fullName>
    </submittedName>
</protein>
<sequence length="212" mass="23061">MSKPSPLFFPSRRWHNLRRSLGVERRGHWRLAMEHQLSGKLGRRTAIAEAFVAILLLGPFPTQPQRGKEAACGGGEGMRGRERRPASLGGRGRQLSSPSELTQPACAGDGDQETISSFANSPSLAGDAIPSIVDHLRGTAVVAAENGGAPCPIHCLPLCLARVPPRAFIEAETDLDFGRLVDEEEDHDEDVLQKLVPDIRCDSSPRPSWRCK</sequence>
<proteinExistence type="predicted"/>
<dbReference type="AlphaFoldDB" id="A0A0E0HEN7"/>
<evidence type="ECO:0000256" key="1">
    <source>
        <dbReference type="SAM" id="MobiDB-lite"/>
    </source>
</evidence>
<accession>A0A0E0HEN7</accession>
<dbReference type="EnsemblPlants" id="ONIVA05G17730.1">
    <property type="protein sequence ID" value="ONIVA05G17730.1"/>
    <property type="gene ID" value="ONIVA05G17730"/>
</dbReference>
<dbReference type="STRING" id="4536.A0A0E0HEN7"/>